<dbReference type="AlphaFoldDB" id="A0AA36IMN6"/>
<evidence type="ECO:0000313" key="3">
    <source>
        <dbReference type="Proteomes" id="UP001178507"/>
    </source>
</evidence>
<evidence type="ECO:0000313" key="2">
    <source>
        <dbReference type="EMBL" id="CAJ1390161.1"/>
    </source>
</evidence>
<dbReference type="InterPro" id="IPR012292">
    <property type="entry name" value="Globin/Proto"/>
</dbReference>
<protein>
    <submittedName>
        <fullName evidence="2">Uncharacterized protein</fullName>
    </submittedName>
</protein>
<dbReference type="EMBL" id="CAUJNA010002013">
    <property type="protein sequence ID" value="CAJ1390161.1"/>
    <property type="molecule type" value="Genomic_DNA"/>
</dbReference>
<keyword evidence="3" id="KW-1185">Reference proteome</keyword>
<sequence length="372" mass="42132">MNACQPHGALPLASLAANIRSLDASSAIFSANSLPARAMDWARSKLSSASSAGRRAVTAIRGTSKSPKASSGAPHPIPPGKENMPCPINGMFLNSVEADRAREAADALRDMENDPDIVEERRAKDKVPELPLRPQPGPFVPLEVVQGAHRPSAATRAMVERIGGIPRLQQFTEKFYERSFVDPHIDRFIAEHSEPHGRRFAFWIAEKLGCGTPWTEERRTRPRKYMHFGDERMQVSHDRSSAHFAAWYSPKREGHKRGLHFVPEDARVWMRLHFWAARETGLFDEHPDFMDYYMRFIGHFVSVYSSKSPPFTRESARWSADPKNIQRYLEAGNRMTDVLGKDVEEELRKLPAEERIYTGSRAAIPSWPYNQA</sequence>
<feature type="region of interest" description="Disordered" evidence="1">
    <location>
        <begin position="46"/>
        <end position="84"/>
    </location>
</feature>
<name>A0AA36IMN6_9DINO</name>
<gene>
    <name evidence="2" type="ORF">EVOR1521_LOCUS15651</name>
</gene>
<organism evidence="2 3">
    <name type="scientific">Effrenium voratum</name>
    <dbReference type="NCBI Taxonomy" id="2562239"/>
    <lineage>
        <taxon>Eukaryota</taxon>
        <taxon>Sar</taxon>
        <taxon>Alveolata</taxon>
        <taxon>Dinophyceae</taxon>
        <taxon>Suessiales</taxon>
        <taxon>Symbiodiniaceae</taxon>
        <taxon>Effrenium</taxon>
    </lineage>
</organism>
<dbReference type="Proteomes" id="UP001178507">
    <property type="component" value="Unassembled WGS sequence"/>
</dbReference>
<comment type="caution">
    <text evidence="2">The sequence shown here is derived from an EMBL/GenBank/DDBJ whole genome shotgun (WGS) entry which is preliminary data.</text>
</comment>
<dbReference type="Gene3D" id="1.10.490.10">
    <property type="entry name" value="Globins"/>
    <property type="match status" value="1"/>
</dbReference>
<dbReference type="GO" id="GO:0019825">
    <property type="term" value="F:oxygen binding"/>
    <property type="evidence" value="ECO:0007669"/>
    <property type="project" value="InterPro"/>
</dbReference>
<dbReference type="GO" id="GO:0020037">
    <property type="term" value="F:heme binding"/>
    <property type="evidence" value="ECO:0007669"/>
    <property type="project" value="InterPro"/>
</dbReference>
<proteinExistence type="predicted"/>
<evidence type="ECO:0000256" key="1">
    <source>
        <dbReference type="SAM" id="MobiDB-lite"/>
    </source>
</evidence>
<accession>A0AA36IMN6</accession>
<reference evidence="2" key="1">
    <citation type="submission" date="2023-08" db="EMBL/GenBank/DDBJ databases">
        <authorList>
            <person name="Chen Y."/>
            <person name="Shah S."/>
            <person name="Dougan E. K."/>
            <person name="Thang M."/>
            <person name="Chan C."/>
        </authorList>
    </citation>
    <scope>NUCLEOTIDE SEQUENCE</scope>
</reference>